<dbReference type="GO" id="GO:0000981">
    <property type="term" value="F:DNA-binding transcription factor activity, RNA polymerase II-specific"/>
    <property type="evidence" value="ECO:0007669"/>
    <property type="project" value="TreeGrafter"/>
</dbReference>
<dbReference type="PANTHER" id="PTHR15741:SF37">
    <property type="entry name" value="LD38259P"/>
    <property type="match status" value="1"/>
</dbReference>
<feature type="compositionally biased region" description="Polar residues" evidence="6">
    <location>
        <begin position="696"/>
        <end position="711"/>
    </location>
</feature>
<sequence>MTSNPHEQVEDEDEDVEVEVVDEEDHNTDSRAESAITDRDEKPVTFYKFGPRKTQSIAIDVSLNKLNKCLKVAYNKMTTPKWKDFKGIRLPCSQRIRLNNVIWRAYYMEFRKPKKPKKRTFCYFAVPDDDATHTKIGGSVLEGMYWKRRMKAVCAQYKRWRHFVPKEKNKEDKNKETKRQRIASCSCEFDSSYNQASQTHTPPPNYGMELCFDEDDMFPDSILDGLDEPFWFPNVREIQSDNADTIQPGLLPLQANMPAQDNNIEEIKKWMASSDDNYIPHQPPSSNHKARQTRSSSVVTNSRSVGYSPKDYDAANVLVDYSNQRAQQQQQQPPPNPSTVPEISIPVTPALMSTPHMTQPFYSQAVYGQQQPHQNQSFGGHQSADSPFDAYAPQFLAAVASTGASPFSPYGNMVLGGGQNQANSRPWIPTSNASHWQHSIHQHLQHQGLQPVKQLIVDKPPSSSPFSCDSLINFGGAEQLGSRQRTVSDSIAHLFHPATHAQPFSLSQQHELHLQQIQADSKNVISQHRSLHSKAAWGSNAQYLRSPSVQSHLLPQSQASVATMRSAIQHPPPKIPRLDVPAEAIPQPLFPQMSTQLIGPTATSGVVVNSTAPTVGDSGSISGLSILGNVLANPILGNVLANPSPPTATTLVKPEPTLTARKWSEPENPPQTATISSPLSVPPTPASHAVKKRTLTTDANPASHPADSTQHPSDRKRMVHLKAEQNRRSALKDGFDQLMKIVPDLYSNGLKPTNAVVLAKAADRLRMLQESTNKLRMLQESTNKFKSDEEALDSQISKLSARISTLQSTLPKKKSNLSKSPTDQKTQIKNFFDKYTKERSKEDFRFWIMSQMLEPFIDSFASSMSTVDTTNRIEISEQCHKWFGERWSNDQLQPYSTQVLINLVGSTNIMEDPESLKDDVLGILGITKKP</sequence>
<feature type="compositionally biased region" description="Low complexity" evidence="6">
    <location>
        <begin position="293"/>
        <end position="305"/>
    </location>
</feature>
<feature type="region of interest" description="Disordered" evidence="6">
    <location>
        <begin position="1"/>
        <end position="37"/>
    </location>
</feature>
<protein>
    <submittedName>
        <fullName evidence="9">BHLH domain-containing protein</fullName>
    </submittedName>
</protein>
<dbReference type="Gene3D" id="4.10.280.10">
    <property type="entry name" value="Helix-loop-helix DNA-binding domain"/>
    <property type="match status" value="1"/>
</dbReference>
<dbReference type="GO" id="GO:0005634">
    <property type="term" value="C:nucleus"/>
    <property type="evidence" value="ECO:0007669"/>
    <property type="project" value="UniProtKB-SubCell"/>
</dbReference>
<dbReference type="WBParaSite" id="L893_g15441.t2">
    <property type="protein sequence ID" value="L893_g15441.t2"/>
    <property type="gene ID" value="L893_g15441"/>
</dbReference>
<organism evidence="8 9">
    <name type="scientific">Steinernema glaseri</name>
    <dbReference type="NCBI Taxonomy" id="37863"/>
    <lineage>
        <taxon>Eukaryota</taxon>
        <taxon>Metazoa</taxon>
        <taxon>Ecdysozoa</taxon>
        <taxon>Nematoda</taxon>
        <taxon>Chromadorea</taxon>
        <taxon>Rhabditida</taxon>
        <taxon>Tylenchina</taxon>
        <taxon>Panagrolaimomorpha</taxon>
        <taxon>Strongyloidoidea</taxon>
        <taxon>Steinernematidae</taxon>
        <taxon>Steinernema</taxon>
    </lineage>
</organism>
<feature type="compositionally biased region" description="Basic and acidic residues" evidence="6">
    <location>
        <begin position="27"/>
        <end position="37"/>
    </location>
</feature>
<dbReference type="PROSITE" id="PS50888">
    <property type="entry name" value="BHLH"/>
    <property type="match status" value="1"/>
</dbReference>
<evidence type="ECO:0000259" key="7">
    <source>
        <dbReference type="PROSITE" id="PS50888"/>
    </source>
</evidence>
<reference evidence="9" key="1">
    <citation type="submission" date="2016-11" db="UniProtKB">
        <authorList>
            <consortium name="WormBaseParasite"/>
        </authorList>
    </citation>
    <scope>IDENTIFICATION</scope>
</reference>
<evidence type="ECO:0000256" key="3">
    <source>
        <dbReference type="ARBA" id="ARBA00023125"/>
    </source>
</evidence>
<feature type="region of interest" description="Disordered" evidence="6">
    <location>
        <begin position="324"/>
        <end position="344"/>
    </location>
</feature>
<accession>A0A1I7YE21</accession>
<dbReference type="Proteomes" id="UP000095287">
    <property type="component" value="Unplaced"/>
</dbReference>
<feature type="compositionally biased region" description="Polar residues" evidence="6">
    <location>
        <begin position="670"/>
        <end position="679"/>
    </location>
</feature>
<evidence type="ECO:0000256" key="2">
    <source>
        <dbReference type="ARBA" id="ARBA00023015"/>
    </source>
</evidence>
<keyword evidence="5" id="KW-0539">Nucleus</keyword>
<dbReference type="SMART" id="SM00353">
    <property type="entry name" value="HLH"/>
    <property type="match status" value="1"/>
</dbReference>
<evidence type="ECO:0000256" key="5">
    <source>
        <dbReference type="ARBA" id="ARBA00023242"/>
    </source>
</evidence>
<dbReference type="Pfam" id="PF00010">
    <property type="entry name" value="HLH"/>
    <property type="match status" value="1"/>
</dbReference>
<dbReference type="AlphaFoldDB" id="A0A1I7YE21"/>
<feature type="compositionally biased region" description="Acidic residues" evidence="6">
    <location>
        <begin position="9"/>
        <end position="26"/>
    </location>
</feature>
<evidence type="ECO:0000313" key="9">
    <source>
        <dbReference type="WBParaSite" id="L893_g15441.t2"/>
    </source>
</evidence>
<dbReference type="SUPFAM" id="SSF47459">
    <property type="entry name" value="HLH, helix-loop-helix DNA-binding domain"/>
    <property type="match status" value="1"/>
</dbReference>
<feature type="domain" description="BHLH" evidence="7">
    <location>
        <begin position="715"/>
        <end position="768"/>
    </location>
</feature>
<evidence type="ECO:0000256" key="1">
    <source>
        <dbReference type="ARBA" id="ARBA00004123"/>
    </source>
</evidence>
<comment type="subcellular location">
    <subcellularLocation>
        <location evidence="1">Nucleus</location>
    </subcellularLocation>
</comment>
<evidence type="ECO:0000256" key="4">
    <source>
        <dbReference type="ARBA" id="ARBA00023163"/>
    </source>
</evidence>
<evidence type="ECO:0000313" key="8">
    <source>
        <dbReference type="Proteomes" id="UP000095287"/>
    </source>
</evidence>
<feature type="region of interest" description="Disordered" evidence="6">
    <location>
        <begin position="660"/>
        <end position="716"/>
    </location>
</feature>
<name>A0A1I7YE21_9BILA</name>
<feature type="region of interest" description="Disordered" evidence="6">
    <location>
        <begin position="275"/>
        <end position="309"/>
    </location>
</feature>
<dbReference type="PANTHER" id="PTHR15741">
    <property type="entry name" value="BASIC HELIX-LOOP-HELIX ZIP TRANSCRIPTION FACTOR"/>
    <property type="match status" value="1"/>
</dbReference>
<dbReference type="GO" id="GO:0000978">
    <property type="term" value="F:RNA polymerase II cis-regulatory region sequence-specific DNA binding"/>
    <property type="evidence" value="ECO:0007669"/>
    <property type="project" value="TreeGrafter"/>
</dbReference>
<proteinExistence type="predicted"/>
<keyword evidence="2" id="KW-0805">Transcription regulation</keyword>
<keyword evidence="3" id="KW-0238">DNA-binding</keyword>
<dbReference type="InterPro" id="IPR052207">
    <property type="entry name" value="Max-like/E-box_TFs"/>
</dbReference>
<keyword evidence="8" id="KW-1185">Reference proteome</keyword>
<dbReference type="GO" id="GO:0046983">
    <property type="term" value="F:protein dimerization activity"/>
    <property type="evidence" value="ECO:0007669"/>
    <property type="project" value="InterPro"/>
</dbReference>
<dbReference type="CDD" id="cd21739">
    <property type="entry name" value="NES2-NLS_ChREBP-like"/>
    <property type="match status" value="1"/>
</dbReference>
<dbReference type="InterPro" id="IPR011598">
    <property type="entry name" value="bHLH_dom"/>
</dbReference>
<keyword evidence="4" id="KW-0804">Transcription</keyword>
<evidence type="ECO:0000256" key="6">
    <source>
        <dbReference type="SAM" id="MobiDB-lite"/>
    </source>
</evidence>
<dbReference type="InterPro" id="IPR036638">
    <property type="entry name" value="HLH_DNA-bd_sf"/>
</dbReference>